<name>Q5NKM6_CRYNE</name>
<dbReference type="SMART" id="SM00389">
    <property type="entry name" value="HOX"/>
    <property type="match status" value="1"/>
</dbReference>
<dbReference type="GO" id="GO:0005634">
    <property type="term" value="C:nucleus"/>
    <property type="evidence" value="ECO:0007669"/>
    <property type="project" value="UniProtKB-SubCell"/>
</dbReference>
<feature type="domain" description="Homeobox" evidence="7">
    <location>
        <begin position="142"/>
        <end position="202"/>
    </location>
</feature>
<comment type="subcellular location">
    <subcellularLocation>
        <location evidence="4 5">Nucleus</location>
    </subcellularLocation>
</comment>
<evidence type="ECO:0000256" key="4">
    <source>
        <dbReference type="PROSITE-ProRule" id="PRU00108"/>
    </source>
</evidence>
<evidence type="ECO:0000313" key="8">
    <source>
        <dbReference type="EMBL" id="AAV98451.1"/>
    </source>
</evidence>
<keyword evidence="2 4" id="KW-0371">Homeobox</keyword>
<feature type="region of interest" description="Disordered" evidence="6">
    <location>
        <begin position="195"/>
        <end position="227"/>
    </location>
</feature>
<accession>Q5NKM6</accession>
<dbReference type="GO" id="GO:0000981">
    <property type="term" value="F:DNA-binding transcription factor activity, RNA polymerase II-specific"/>
    <property type="evidence" value="ECO:0007669"/>
    <property type="project" value="InterPro"/>
</dbReference>
<reference evidence="8" key="2">
    <citation type="journal article" date="2004" name="PLoS Biol.">
        <title>Convergent evolution of chromosomal sex-determining regions in the animal and fungal kingdoms.</title>
        <authorList>
            <person name="Fraser J.A."/>
            <person name="Diezmann S."/>
            <person name="Subaran R.L."/>
            <person name="Allen A."/>
            <person name="Lengeler K.B."/>
            <person name="Dietrich F.S."/>
            <person name="Heitman J."/>
        </authorList>
    </citation>
    <scope>NUCLEOTIDE SEQUENCE</scope>
    <source>
        <strain evidence="8">125.91</strain>
    </source>
</reference>
<dbReference type="CDD" id="cd00086">
    <property type="entry name" value="homeodomain"/>
    <property type="match status" value="1"/>
</dbReference>
<evidence type="ECO:0000256" key="2">
    <source>
        <dbReference type="ARBA" id="ARBA00023155"/>
    </source>
</evidence>
<dbReference type="EMBL" id="AF542528">
    <property type="protein sequence ID" value="AAV98451.1"/>
    <property type="molecule type" value="Genomic_DNA"/>
</dbReference>
<feature type="compositionally biased region" description="Low complexity" evidence="6">
    <location>
        <begin position="283"/>
        <end position="302"/>
    </location>
</feature>
<feature type="region of interest" description="Disordered" evidence="6">
    <location>
        <begin position="281"/>
        <end position="302"/>
    </location>
</feature>
<dbReference type="AlphaFoldDB" id="Q5NKM6"/>
<sequence>MGSNLGIDAMIATADRILSELPPKLSRCAMPLSLTGRCPNLDTQPIAGLLEEVQTVQLPSTTRGAIEKAVSNAVNILCSDTHSTFTATISRLASQEATGQLSDKDMEERICVIFEKDFKEKLNKLVSSLTTVIRKRYPPYARPGIKRPSPFAPGTLHVLESAYSRCTILSAAETALIAEAASITPQQVRTWFQNKRNRGKKTRITSTATQHVSQSRPLASLPNRVQRKPTSEVFHVPELPRHQSPPPPLPPPYQERIFKALPRRARRSVNEVNNQHAAFTANSQGGSSFTPSSSTLSISSTDSLPSNGGFIAPFDMHLATGQLQTQVDTTWGRDDGNAPADVFNSGAPVSFNFIPPTPLNTSFDSVINPHDVHGLQCEVTHSVGNGYQVQEREADIVAGINFGELDLGLVNTNDFVGALKEFTAFEGLTLAGSPQFTASHATSPSEAGVSDDHSNIVTASFGFLPFKPLQGSDTDFFTVIDHLLSASSISSPAQNCTPEHPASFNSMANSPLGNLHTTHNQFKAPSAYGHQGSAVSYPSSLDVGVNGSIPFPVSCVSSDKDETWSWLGQNIQSEGMGTQDAGQQQGETQGGETQAGEGQSEWSWLSEFLAFDCSDFSVTHTTSSHIGVPSIPLANNNIACEAPSFPSGPSIFTATSALASV</sequence>
<dbReference type="InterPro" id="IPR017970">
    <property type="entry name" value="Homeobox_CS"/>
</dbReference>
<evidence type="ECO:0000256" key="3">
    <source>
        <dbReference type="ARBA" id="ARBA00023242"/>
    </source>
</evidence>
<dbReference type="Pfam" id="PF00046">
    <property type="entry name" value="Homeodomain"/>
    <property type="match status" value="1"/>
</dbReference>
<reference evidence="8" key="1">
    <citation type="journal article" date="2002" name="Eukaryot. Cell">
        <title>Mating-type locus of Cryptococcus neoformans: a step in the evolution of sex chromosomes.</title>
        <authorList>
            <person name="Lengeler K.B."/>
            <person name="Fox D.S."/>
            <person name="Fraser J.A."/>
            <person name="Allen A."/>
            <person name="Forrester K."/>
            <person name="Dietrich F.S."/>
            <person name="Heitman J."/>
        </authorList>
    </citation>
    <scope>NUCLEOTIDE SEQUENCE</scope>
    <source>
        <strain evidence="8">125.91</strain>
    </source>
</reference>
<dbReference type="PROSITE" id="PS00027">
    <property type="entry name" value="HOMEOBOX_1"/>
    <property type="match status" value="1"/>
</dbReference>
<dbReference type="InterPro" id="IPR009057">
    <property type="entry name" value="Homeodomain-like_sf"/>
</dbReference>
<protein>
    <submittedName>
        <fullName evidence="8">SXI2</fullName>
    </submittedName>
</protein>
<feature type="DNA-binding region" description="Homeobox" evidence="4">
    <location>
        <begin position="144"/>
        <end position="203"/>
    </location>
</feature>
<keyword evidence="3 4" id="KW-0539">Nucleus</keyword>
<organism evidence="8">
    <name type="scientific">Cryptococcus neoformans</name>
    <name type="common">Filobasidiella neoformans</name>
    <dbReference type="NCBI Taxonomy" id="5207"/>
    <lineage>
        <taxon>Eukaryota</taxon>
        <taxon>Fungi</taxon>
        <taxon>Dikarya</taxon>
        <taxon>Basidiomycota</taxon>
        <taxon>Agaricomycotina</taxon>
        <taxon>Tremellomycetes</taxon>
        <taxon>Tremellales</taxon>
        <taxon>Cryptococcaceae</taxon>
        <taxon>Cryptococcus</taxon>
        <taxon>Cryptococcus neoformans species complex</taxon>
    </lineage>
</organism>
<feature type="compositionally biased region" description="Low complexity" evidence="6">
    <location>
        <begin position="577"/>
        <end position="598"/>
    </location>
</feature>
<feature type="region of interest" description="Disordered" evidence="6">
    <location>
        <begin position="574"/>
        <end position="598"/>
    </location>
</feature>
<dbReference type="SUPFAM" id="SSF46689">
    <property type="entry name" value="Homeodomain-like"/>
    <property type="match status" value="1"/>
</dbReference>
<evidence type="ECO:0000256" key="6">
    <source>
        <dbReference type="SAM" id="MobiDB-lite"/>
    </source>
</evidence>
<evidence type="ECO:0000256" key="1">
    <source>
        <dbReference type="ARBA" id="ARBA00023125"/>
    </source>
</evidence>
<evidence type="ECO:0000256" key="5">
    <source>
        <dbReference type="RuleBase" id="RU000682"/>
    </source>
</evidence>
<evidence type="ECO:0000259" key="7">
    <source>
        <dbReference type="PROSITE" id="PS50071"/>
    </source>
</evidence>
<dbReference type="PROSITE" id="PS50071">
    <property type="entry name" value="HOMEOBOX_2"/>
    <property type="match status" value="1"/>
</dbReference>
<dbReference type="GO" id="GO:0003677">
    <property type="term" value="F:DNA binding"/>
    <property type="evidence" value="ECO:0007669"/>
    <property type="project" value="UniProtKB-UniRule"/>
</dbReference>
<keyword evidence="1 4" id="KW-0238">DNA-binding</keyword>
<proteinExistence type="predicted"/>
<feature type="compositionally biased region" description="Polar residues" evidence="6">
    <location>
        <begin position="204"/>
        <end position="217"/>
    </location>
</feature>
<dbReference type="InterPro" id="IPR001356">
    <property type="entry name" value="HD"/>
</dbReference>
<dbReference type="Gene3D" id="1.10.10.60">
    <property type="entry name" value="Homeodomain-like"/>
    <property type="match status" value="1"/>
</dbReference>